<organism evidence="1 2">
    <name type="scientific">Oxynema aestuarii AP17</name>
    <dbReference type="NCBI Taxonomy" id="2064643"/>
    <lineage>
        <taxon>Bacteria</taxon>
        <taxon>Bacillati</taxon>
        <taxon>Cyanobacteriota</taxon>
        <taxon>Cyanophyceae</taxon>
        <taxon>Oscillatoriophycideae</taxon>
        <taxon>Oscillatoriales</taxon>
        <taxon>Oscillatoriaceae</taxon>
        <taxon>Oxynema</taxon>
        <taxon>Oxynema aestuarii</taxon>
    </lineage>
</organism>
<evidence type="ECO:0000313" key="1">
    <source>
        <dbReference type="EMBL" id="QIZ71046.1"/>
    </source>
</evidence>
<accession>A0A6H1TXV7</accession>
<sequence>MPQWEYLFVRFDYFAGDLRPQNANGEEIRDERRQHPLHEYANYLGEQGWEMVNFNFSPAYGYGFLTLKRIKGS</sequence>
<name>A0A6H1TXV7_9CYAN</name>
<dbReference type="RefSeq" id="WP_168569201.1">
    <property type="nucleotide sequence ID" value="NZ_CP051167.1"/>
</dbReference>
<dbReference type="Proteomes" id="UP000500857">
    <property type="component" value="Chromosome"/>
</dbReference>
<evidence type="ECO:0008006" key="3">
    <source>
        <dbReference type="Google" id="ProtNLM"/>
    </source>
</evidence>
<evidence type="ECO:0000313" key="2">
    <source>
        <dbReference type="Proteomes" id="UP000500857"/>
    </source>
</evidence>
<proteinExistence type="predicted"/>
<protein>
    <recommendedName>
        <fullName evidence="3">DUF4177 domain-containing protein</fullName>
    </recommendedName>
</protein>
<gene>
    <name evidence="1" type="ORF">HCG48_10970</name>
</gene>
<dbReference type="AlphaFoldDB" id="A0A6H1TXV7"/>
<keyword evidence="2" id="KW-1185">Reference proteome</keyword>
<reference evidence="1 2" key="1">
    <citation type="submission" date="2020-04" db="EMBL/GenBank/DDBJ databases">
        <authorList>
            <person name="Basu S."/>
            <person name="Maruthanayagam V."/>
            <person name="Chakraborty S."/>
            <person name="Pramanik A."/>
            <person name="Mukherjee J."/>
            <person name="Brink B."/>
        </authorList>
    </citation>
    <scope>NUCLEOTIDE SEQUENCE [LARGE SCALE GENOMIC DNA]</scope>
    <source>
        <strain evidence="1 2">AP17</strain>
    </source>
</reference>
<dbReference type="KEGG" id="oxy:HCG48_10970"/>
<dbReference type="EMBL" id="CP051167">
    <property type="protein sequence ID" value="QIZ71046.1"/>
    <property type="molecule type" value="Genomic_DNA"/>
</dbReference>